<dbReference type="PANTHER" id="PTHR47738">
    <property type="entry name" value="PTS SYSTEM FRUCTOSE-LIKE EIIA COMPONENT-RELATED"/>
    <property type="match status" value="1"/>
</dbReference>
<evidence type="ECO:0000256" key="1">
    <source>
        <dbReference type="ARBA" id="ARBA00022448"/>
    </source>
</evidence>
<dbReference type="PANTHER" id="PTHR47738:SF1">
    <property type="entry name" value="NITROGEN REGULATORY PROTEIN"/>
    <property type="match status" value="1"/>
</dbReference>
<evidence type="ECO:0000256" key="3">
    <source>
        <dbReference type="ARBA" id="ARBA00022597"/>
    </source>
</evidence>
<dbReference type="SUPFAM" id="SSF55804">
    <property type="entry name" value="Phoshotransferase/anion transport protein"/>
    <property type="match status" value="1"/>
</dbReference>
<gene>
    <name evidence="7" type="ORF">MKY91_11945</name>
</gene>
<evidence type="ECO:0000259" key="6">
    <source>
        <dbReference type="PROSITE" id="PS51094"/>
    </source>
</evidence>
<dbReference type="Pfam" id="PF00359">
    <property type="entry name" value="PTS_EIIA_2"/>
    <property type="match status" value="1"/>
</dbReference>
<proteinExistence type="predicted"/>
<protein>
    <submittedName>
        <fullName evidence="7">PTS sugar transporter subunit IIA</fullName>
    </submittedName>
</protein>
<organism evidence="7 8">
    <name type="scientific">Alkalicoccobacillus gibsonii</name>
    <dbReference type="NCBI Taxonomy" id="79881"/>
    <lineage>
        <taxon>Bacteria</taxon>
        <taxon>Bacillati</taxon>
        <taxon>Bacillota</taxon>
        <taxon>Bacilli</taxon>
        <taxon>Bacillales</taxon>
        <taxon>Bacillaceae</taxon>
        <taxon>Alkalicoccobacillus</taxon>
    </lineage>
</organism>
<dbReference type="Proteomes" id="UP001418796">
    <property type="component" value="Unassembled WGS sequence"/>
</dbReference>
<evidence type="ECO:0000313" key="7">
    <source>
        <dbReference type="EMBL" id="MEN0643863.1"/>
    </source>
</evidence>
<dbReference type="InterPro" id="IPR002178">
    <property type="entry name" value="PTS_EIIA_type-2_dom"/>
</dbReference>
<feature type="domain" description="PTS EIIA type-2" evidence="6">
    <location>
        <begin position="1"/>
        <end position="146"/>
    </location>
</feature>
<keyword evidence="5" id="KW-0598">Phosphotransferase system</keyword>
<evidence type="ECO:0000256" key="2">
    <source>
        <dbReference type="ARBA" id="ARBA00022553"/>
    </source>
</evidence>
<accession>A0ABU9VKZ4</accession>
<keyword evidence="4" id="KW-0808">Transferase</keyword>
<dbReference type="InterPro" id="IPR004715">
    <property type="entry name" value="PTS_IIA_fruc"/>
</dbReference>
<keyword evidence="2" id="KW-0597">Phosphoprotein</keyword>
<dbReference type="EMBL" id="JBCITK010000001">
    <property type="protein sequence ID" value="MEN0643863.1"/>
    <property type="molecule type" value="Genomic_DNA"/>
</dbReference>
<keyword evidence="8" id="KW-1185">Reference proteome</keyword>
<reference evidence="7 8" key="1">
    <citation type="submission" date="2024-03" db="EMBL/GenBank/DDBJ databases">
        <title>Bacilli Hybrid Assemblies.</title>
        <authorList>
            <person name="Kovac J."/>
        </authorList>
    </citation>
    <scope>NUCLEOTIDE SEQUENCE [LARGE SCALE GENOMIC DNA]</scope>
    <source>
        <strain evidence="7 8">FSL R7-0666</strain>
    </source>
</reference>
<dbReference type="PROSITE" id="PS51094">
    <property type="entry name" value="PTS_EIIA_TYPE_2"/>
    <property type="match status" value="1"/>
</dbReference>
<name>A0ABU9VKZ4_9BACI</name>
<dbReference type="Gene3D" id="3.40.930.10">
    <property type="entry name" value="Mannitol-specific EII, Chain A"/>
    <property type="match status" value="1"/>
</dbReference>
<keyword evidence="3 7" id="KW-0762">Sugar transport</keyword>
<evidence type="ECO:0000256" key="5">
    <source>
        <dbReference type="ARBA" id="ARBA00022683"/>
    </source>
</evidence>
<dbReference type="RefSeq" id="WP_203087260.1">
    <property type="nucleotide sequence ID" value="NZ_JAEUZA010000001.1"/>
</dbReference>
<keyword evidence="1" id="KW-0813">Transport</keyword>
<dbReference type="CDD" id="cd00211">
    <property type="entry name" value="PTS_IIA_fru"/>
    <property type="match status" value="1"/>
</dbReference>
<evidence type="ECO:0000313" key="8">
    <source>
        <dbReference type="Proteomes" id="UP001418796"/>
    </source>
</evidence>
<comment type="caution">
    <text evidence="7">The sequence shown here is derived from an EMBL/GenBank/DDBJ whole genome shotgun (WGS) entry which is preliminary data.</text>
</comment>
<evidence type="ECO:0000256" key="4">
    <source>
        <dbReference type="ARBA" id="ARBA00022679"/>
    </source>
</evidence>
<dbReference type="NCBIfam" id="TIGR00848">
    <property type="entry name" value="fruA"/>
    <property type="match status" value="1"/>
</dbReference>
<dbReference type="InterPro" id="IPR051541">
    <property type="entry name" value="PTS_SugarTrans_NitroReg"/>
</dbReference>
<dbReference type="InterPro" id="IPR016152">
    <property type="entry name" value="PTrfase/Anion_transptr"/>
</dbReference>
<sequence length="151" mass="17114">MLLKDNQIFLEIELGNRDDVLHLISQKAQELGITDDQEQLLADLTSRENTYSTAFQEGIAIPHAKSAAVKRAALIFIKMKEKIDWQSPDQFKVQNIFAILVPNVEAGTRHLQILSALAGQLMEEEFQERLATIQTKEDVLELLNSVEREVV</sequence>